<keyword evidence="3 10" id="KW-0812">Transmembrane</keyword>
<gene>
    <name evidence="12" type="ORF">DPMN_143779</name>
</gene>
<dbReference type="Proteomes" id="UP000828390">
    <property type="component" value="Unassembled WGS sequence"/>
</dbReference>
<accession>A0A9D4JPM0</accession>
<name>A0A9D4JPM0_DREPO</name>
<evidence type="ECO:0000313" key="12">
    <source>
        <dbReference type="EMBL" id="KAH3815257.1"/>
    </source>
</evidence>
<dbReference type="Pfam" id="PF00999">
    <property type="entry name" value="Na_H_Exchanger"/>
    <property type="match status" value="1"/>
</dbReference>
<evidence type="ECO:0000256" key="2">
    <source>
        <dbReference type="ARBA" id="ARBA00022448"/>
    </source>
</evidence>
<keyword evidence="7 10" id="KW-0472">Membrane</keyword>
<feature type="transmembrane region" description="Helical" evidence="10">
    <location>
        <begin position="147"/>
        <end position="167"/>
    </location>
</feature>
<protein>
    <recommendedName>
        <fullName evidence="11">Cation/H+ exchanger transmembrane domain-containing protein</fullName>
    </recommendedName>
</protein>
<dbReference type="GO" id="GO:0051453">
    <property type="term" value="P:regulation of intracellular pH"/>
    <property type="evidence" value="ECO:0007669"/>
    <property type="project" value="TreeGrafter"/>
</dbReference>
<dbReference type="InterPro" id="IPR006153">
    <property type="entry name" value="Cation/H_exchanger_TM"/>
</dbReference>
<comment type="caution">
    <text evidence="12">The sequence shown here is derived from an EMBL/GenBank/DDBJ whole genome shotgun (WGS) entry which is preliminary data.</text>
</comment>
<keyword evidence="6" id="KW-0406">Ion transport</keyword>
<keyword evidence="8" id="KW-0739">Sodium transport</keyword>
<feature type="non-terminal residue" evidence="12">
    <location>
        <position position="498"/>
    </location>
</feature>
<feature type="transmembrane region" description="Helical" evidence="10">
    <location>
        <begin position="187"/>
        <end position="204"/>
    </location>
</feature>
<evidence type="ECO:0000259" key="11">
    <source>
        <dbReference type="Pfam" id="PF00999"/>
    </source>
</evidence>
<dbReference type="GO" id="GO:0098719">
    <property type="term" value="P:sodium ion import across plasma membrane"/>
    <property type="evidence" value="ECO:0007669"/>
    <property type="project" value="TreeGrafter"/>
</dbReference>
<feature type="domain" description="Cation/H+ exchanger transmembrane" evidence="11">
    <location>
        <begin position="15"/>
        <end position="301"/>
    </location>
</feature>
<reference evidence="12" key="1">
    <citation type="journal article" date="2019" name="bioRxiv">
        <title>The Genome of the Zebra Mussel, Dreissena polymorpha: A Resource for Invasive Species Research.</title>
        <authorList>
            <person name="McCartney M.A."/>
            <person name="Auch B."/>
            <person name="Kono T."/>
            <person name="Mallez S."/>
            <person name="Zhang Y."/>
            <person name="Obille A."/>
            <person name="Becker A."/>
            <person name="Abrahante J.E."/>
            <person name="Garbe J."/>
            <person name="Badalamenti J.P."/>
            <person name="Herman A."/>
            <person name="Mangelson H."/>
            <person name="Liachko I."/>
            <person name="Sullivan S."/>
            <person name="Sone E.D."/>
            <person name="Koren S."/>
            <person name="Silverstein K.A.T."/>
            <person name="Beckman K.B."/>
            <person name="Gohl D.M."/>
        </authorList>
    </citation>
    <scope>NUCLEOTIDE SEQUENCE</scope>
    <source>
        <strain evidence="12">Duluth1</strain>
        <tissue evidence="12">Whole animal</tissue>
    </source>
</reference>
<comment type="subcellular location">
    <subcellularLocation>
        <location evidence="1">Membrane</location>
        <topology evidence="1">Multi-pass membrane protein</topology>
    </subcellularLocation>
</comment>
<evidence type="ECO:0000256" key="8">
    <source>
        <dbReference type="ARBA" id="ARBA00023201"/>
    </source>
</evidence>
<keyword evidence="13" id="KW-1185">Reference proteome</keyword>
<keyword evidence="4 10" id="KW-1133">Transmembrane helix</keyword>
<dbReference type="GO" id="GO:0015385">
    <property type="term" value="F:sodium:proton antiporter activity"/>
    <property type="evidence" value="ECO:0007669"/>
    <property type="project" value="InterPro"/>
</dbReference>
<dbReference type="GO" id="GO:0005886">
    <property type="term" value="C:plasma membrane"/>
    <property type="evidence" value="ECO:0007669"/>
    <property type="project" value="TreeGrafter"/>
</dbReference>
<evidence type="ECO:0000256" key="9">
    <source>
        <dbReference type="SAM" id="MobiDB-lite"/>
    </source>
</evidence>
<evidence type="ECO:0000256" key="7">
    <source>
        <dbReference type="ARBA" id="ARBA00023136"/>
    </source>
</evidence>
<evidence type="ECO:0000256" key="1">
    <source>
        <dbReference type="ARBA" id="ARBA00004141"/>
    </source>
</evidence>
<organism evidence="12 13">
    <name type="scientific">Dreissena polymorpha</name>
    <name type="common">Zebra mussel</name>
    <name type="synonym">Mytilus polymorpha</name>
    <dbReference type="NCBI Taxonomy" id="45954"/>
    <lineage>
        <taxon>Eukaryota</taxon>
        <taxon>Metazoa</taxon>
        <taxon>Spiralia</taxon>
        <taxon>Lophotrochozoa</taxon>
        <taxon>Mollusca</taxon>
        <taxon>Bivalvia</taxon>
        <taxon>Autobranchia</taxon>
        <taxon>Heteroconchia</taxon>
        <taxon>Euheterodonta</taxon>
        <taxon>Imparidentia</taxon>
        <taxon>Neoheterodontei</taxon>
        <taxon>Myida</taxon>
        <taxon>Dreissenoidea</taxon>
        <taxon>Dreissenidae</taxon>
        <taxon>Dreissena</taxon>
    </lineage>
</organism>
<dbReference type="Gene3D" id="6.10.140.1330">
    <property type="match status" value="1"/>
</dbReference>
<sequence>GLMFAITRVNSLKDAFTVNDCFFFGAIISATDPVTILAIFNDLNVDVTLYALVFGESVLNDAVAIVLSGSVEAYNKGGGSEGFNTEAFFKALLNFAVIFGGAFLIGSVYGMVTAVLTKFTKLRDFPVLETALFFLMSYASFLTSETAGLTGIVAALFCGICQAHYTYNNLSDESKLRTKQLFELMNFMAENFVFLYIGVSVFTFENVAWNGWFIVGAFVAVIIGRAINIYPLSFLLNFGRRNKISLKMMHMMMFSGLRGAISYALAIRNTSSEARKHMLSATMMIVLITVIFCGGFVTPALQFLQIRVGVEEEETGVGQSADVRNAMSRQRQYSTMEVPRGMADHSPEQPSSLQSQAEQDIQSRSFNKAFLVAKWYKFDRKFLKPLLTNSRPSLMETCPSCCLPLTRLLTTQEQLESRLSHDGESDTDMIIDHSELSIGENHSTNTSPALNADKDHTEFPAYREDLSSDLATNVGQGRRSGHPMRLQVNFGSPSGETV</sequence>
<evidence type="ECO:0000313" key="13">
    <source>
        <dbReference type="Proteomes" id="UP000828390"/>
    </source>
</evidence>
<feature type="region of interest" description="Disordered" evidence="9">
    <location>
        <begin position="464"/>
        <end position="498"/>
    </location>
</feature>
<dbReference type="EMBL" id="JAIWYP010000006">
    <property type="protein sequence ID" value="KAH3815257.1"/>
    <property type="molecule type" value="Genomic_DNA"/>
</dbReference>
<feature type="transmembrane region" description="Helical" evidence="10">
    <location>
        <begin position="91"/>
        <end position="112"/>
    </location>
</feature>
<dbReference type="PANTHER" id="PTHR10110:SF187">
    <property type="entry name" value="SODIUM_HYDROGEN EXCHANGER"/>
    <property type="match status" value="1"/>
</dbReference>
<evidence type="ECO:0000256" key="10">
    <source>
        <dbReference type="SAM" id="Phobius"/>
    </source>
</evidence>
<dbReference type="GO" id="GO:0015386">
    <property type="term" value="F:potassium:proton antiporter activity"/>
    <property type="evidence" value="ECO:0007669"/>
    <property type="project" value="TreeGrafter"/>
</dbReference>
<feature type="transmembrane region" description="Helical" evidence="10">
    <location>
        <begin position="22"/>
        <end position="40"/>
    </location>
</feature>
<evidence type="ECO:0000256" key="6">
    <source>
        <dbReference type="ARBA" id="ARBA00023065"/>
    </source>
</evidence>
<feature type="transmembrane region" description="Helical" evidence="10">
    <location>
        <begin position="278"/>
        <end position="297"/>
    </location>
</feature>
<feature type="transmembrane region" description="Helical" evidence="10">
    <location>
        <begin position="47"/>
        <end position="71"/>
    </location>
</feature>
<feature type="region of interest" description="Disordered" evidence="9">
    <location>
        <begin position="339"/>
        <end position="359"/>
    </location>
</feature>
<dbReference type="InterPro" id="IPR018422">
    <property type="entry name" value="Cation/H_exchanger_CPA1"/>
</dbReference>
<proteinExistence type="predicted"/>
<dbReference type="PANTHER" id="PTHR10110">
    <property type="entry name" value="SODIUM/HYDROGEN EXCHANGER"/>
    <property type="match status" value="1"/>
</dbReference>
<keyword evidence="5" id="KW-0915">Sodium</keyword>
<dbReference type="GO" id="GO:0055037">
    <property type="term" value="C:recycling endosome"/>
    <property type="evidence" value="ECO:0007669"/>
    <property type="project" value="TreeGrafter"/>
</dbReference>
<evidence type="ECO:0000256" key="3">
    <source>
        <dbReference type="ARBA" id="ARBA00022692"/>
    </source>
</evidence>
<dbReference type="AlphaFoldDB" id="A0A9D4JPM0"/>
<feature type="compositionally biased region" description="Polar residues" evidence="9">
    <location>
        <begin position="489"/>
        <end position="498"/>
    </location>
</feature>
<evidence type="ECO:0000256" key="5">
    <source>
        <dbReference type="ARBA" id="ARBA00023053"/>
    </source>
</evidence>
<reference evidence="12" key="2">
    <citation type="submission" date="2020-11" db="EMBL/GenBank/DDBJ databases">
        <authorList>
            <person name="McCartney M.A."/>
            <person name="Auch B."/>
            <person name="Kono T."/>
            <person name="Mallez S."/>
            <person name="Becker A."/>
            <person name="Gohl D.M."/>
            <person name="Silverstein K.A.T."/>
            <person name="Koren S."/>
            <person name="Bechman K.B."/>
            <person name="Herman A."/>
            <person name="Abrahante J.E."/>
            <person name="Garbe J."/>
        </authorList>
    </citation>
    <scope>NUCLEOTIDE SEQUENCE</scope>
    <source>
        <strain evidence="12">Duluth1</strain>
        <tissue evidence="12">Whole animal</tissue>
    </source>
</reference>
<keyword evidence="2" id="KW-0813">Transport</keyword>
<feature type="compositionally biased region" description="Polar residues" evidence="9">
    <location>
        <begin position="348"/>
        <end position="359"/>
    </location>
</feature>
<evidence type="ECO:0000256" key="4">
    <source>
        <dbReference type="ARBA" id="ARBA00022989"/>
    </source>
</evidence>
<feature type="transmembrane region" description="Helical" evidence="10">
    <location>
        <begin position="210"/>
        <end position="236"/>
    </location>
</feature>